<name>A0ABW2LIQ8_9PSEU</name>
<dbReference type="Pfam" id="PF07883">
    <property type="entry name" value="Cupin_2"/>
    <property type="match status" value="1"/>
</dbReference>
<organism evidence="2 3">
    <name type="scientific">Saccharopolyspora griseoalba</name>
    <dbReference type="NCBI Taxonomy" id="1431848"/>
    <lineage>
        <taxon>Bacteria</taxon>
        <taxon>Bacillati</taxon>
        <taxon>Actinomycetota</taxon>
        <taxon>Actinomycetes</taxon>
        <taxon>Pseudonocardiales</taxon>
        <taxon>Pseudonocardiaceae</taxon>
        <taxon>Saccharopolyspora</taxon>
    </lineage>
</organism>
<keyword evidence="3" id="KW-1185">Reference proteome</keyword>
<reference evidence="3" key="1">
    <citation type="journal article" date="2019" name="Int. J. Syst. Evol. Microbiol.">
        <title>The Global Catalogue of Microorganisms (GCM) 10K type strain sequencing project: providing services to taxonomists for standard genome sequencing and annotation.</title>
        <authorList>
            <consortium name="The Broad Institute Genomics Platform"/>
            <consortium name="The Broad Institute Genome Sequencing Center for Infectious Disease"/>
            <person name="Wu L."/>
            <person name="Ma J."/>
        </authorList>
    </citation>
    <scope>NUCLEOTIDE SEQUENCE [LARGE SCALE GENOMIC DNA]</scope>
    <source>
        <strain evidence="3">WLHS5</strain>
    </source>
</reference>
<dbReference type="InterPro" id="IPR013096">
    <property type="entry name" value="Cupin_2"/>
</dbReference>
<dbReference type="PANTHER" id="PTHR36440:SF1">
    <property type="entry name" value="PUTATIVE (AFU_ORTHOLOGUE AFUA_8G07350)-RELATED"/>
    <property type="match status" value="1"/>
</dbReference>
<comment type="caution">
    <text evidence="2">The sequence shown here is derived from an EMBL/GenBank/DDBJ whole genome shotgun (WGS) entry which is preliminary data.</text>
</comment>
<dbReference type="InterPro" id="IPR053146">
    <property type="entry name" value="QDO-like"/>
</dbReference>
<dbReference type="Proteomes" id="UP001596504">
    <property type="component" value="Unassembled WGS sequence"/>
</dbReference>
<sequence>MSLNRPYLLGPAEGEALWFLGNLVTVKAGGAQTGGRLTAAEFVNAPGFAPPLHRHLVEDEVFYLLSGTARFLCEGEELAAGPGDFVLLPVGLPHTFVVGSEEPMRCLQLTTPSGFEDFATEVSTPALERRLPDPAPIDPAALGHAAAAHHIELLGPPPNAAAPAERGAAGNP</sequence>
<proteinExistence type="predicted"/>
<dbReference type="InterPro" id="IPR014710">
    <property type="entry name" value="RmlC-like_jellyroll"/>
</dbReference>
<dbReference type="RefSeq" id="WP_380666482.1">
    <property type="nucleotide sequence ID" value="NZ_JBHTCJ010000004.1"/>
</dbReference>
<feature type="domain" description="Cupin type-2" evidence="1">
    <location>
        <begin position="45"/>
        <end position="107"/>
    </location>
</feature>
<dbReference type="PANTHER" id="PTHR36440">
    <property type="entry name" value="PUTATIVE (AFU_ORTHOLOGUE AFUA_8G07350)-RELATED"/>
    <property type="match status" value="1"/>
</dbReference>
<protein>
    <submittedName>
        <fullName evidence="2">Cupin domain-containing protein</fullName>
    </submittedName>
</protein>
<gene>
    <name evidence="2" type="ORF">ACFQRI_08810</name>
</gene>
<accession>A0ABW2LIQ8</accession>
<dbReference type="SUPFAM" id="SSF51182">
    <property type="entry name" value="RmlC-like cupins"/>
    <property type="match status" value="1"/>
</dbReference>
<evidence type="ECO:0000313" key="3">
    <source>
        <dbReference type="Proteomes" id="UP001596504"/>
    </source>
</evidence>
<dbReference type="EMBL" id="JBHTCJ010000004">
    <property type="protein sequence ID" value="MFC7341515.1"/>
    <property type="molecule type" value="Genomic_DNA"/>
</dbReference>
<dbReference type="InterPro" id="IPR011051">
    <property type="entry name" value="RmlC_Cupin_sf"/>
</dbReference>
<evidence type="ECO:0000313" key="2">
    <source>
        <dbReference type="EMBL" id="MFC7341515.1"/>
    </source>
</evidence>
<evidence type="ECO:0000259" key="1">
    <source>
        <dbReference type="Pfam" id="PF07883"/>
    </source>
</evidence>
<dbReference type="Gene3D" id="2.60.120.10">
    <property type="entry name" value="Jelly Rolls"/>
    <property type="match status" value="1"/>
</dbReference>